<dbReference type="GO" id="GO:0031629">
    <property type="term" value="P:synaptic vesicle fusion to presynaptic active zone membrane"/>
    <property type="evidence" value="ECO:0007669"/>
    <property type="project" value="TreeGrafter"/>
</dbReference>
<dbReference type="GO" id="GO:0005886">
    <property type="term" value="C:plasma membrane"/>
    <property type="evidence" value="ECO:0007669"/>
    <property type="project" value="TreeGrafter"/>
</dbReference>
<feature type="coiled-coil region" evidence="8">
    <location>
        <begin position="69"/>
        <end position="103"/>
    </location>
</feature>
<evidence type="ECO:0000256" key="5">
    <source>
        <dbReference type="ARBA" id="ARBA00023054"/>
    </source>
</evidence>
<dbReference type="GO" id="GO:0016082">
    <property type="term" value="P:synaptic vesicle priming"/>
    <property type="evidence" value="ECO:0007669"/>
    <property type="project" value="TreeGrafter"/>
</dbReference>
<dbReference type="InterPro" id="IPR000928">
    <property type="entry name" value="SNAP-25_dom"/>
</dbReference>
<protein>
    <recommendedName>
        <fullName evidence="7">Synaptosomal-associated protein</fullName>
    </recommendedName>
</protein>
<dbReference type="RefSeq" id="XP_016137856.1">
    <property type="nucleotide sequence ID" value="XM_016282370.1"/>
</dbReference>
<name>A0A672MWJ4_SINGR</name>
<dbReference type="GO" id="GO:0005484">
    <property type="term" value="F:SNAP receptor activity"/>
    <property type="evidence" value="ECO:0007669"/>
    <property type="project" value="TreeGrafter"/>
</dbReference>
<reference evidence="11" key="2">
    <citation type="submission" date="2025-09" db="UniProtKB">
        <authorList>
            <consortium name="Ensembl"/>
        </authorList>
    </citation>
    <scope>IDENTIFICATION</scope>
</reference>
<dbReference type="OMA" id="MVQMTND"/>
<organism evidence="11 12">
    <name type="scientific">Sinocyclocheilus grahami</name>
    <name type="common">Dianchi golden-line fish</name>
    <name type="synonym">Barbus grahami</name>
    <dbReference type="NCBI Taxonomy" id="75366"/>
    <lineage>
        <taxon>Eukaryota</taxon>
        <taxon>Metazoa</taxon>
        <taxon>Chordata</taxon>
        <taxon>Craniata</taxon>
        <taxon>Vertebrata</taxon>
        <taxon>Euteleostomi</taxon>
        <taxon>Actinopterygii</taxon>
        <taxon>Neopterygii</taxon>
        <taxon>Teleostei</taxon>
        <taxon>Ostariophysi</taxon>
        <taxon>Cypriniformes</taxon>
        <taxon>Cyprinidae</taxon>
        <taxon>Cyprininae</taxon>
        <taxon>Sinocyclocheilus</taxon>
    </lineage>
</organism>
<dbReference type="GO" id="GO:0031201">
    <property type="term" value="C:SNARE complex"/>
    <property type="evidence" value="ECO:0007669"/>
    <property type="project" value="TreeGrafter"/>
</dbReference>
<dbReference type="GO" id="GO:0019905">
    <property type="term" value="F:syntaxin binding"/>
    <property type="evidence" value="ECO:0007669"/>
    <property type="project" value="TreeGrafter"/>
</dbReference>
<dbReference type="InterPro" id="IPR000727">
    <property type="entry name" value="T_SNARE_dom"/>
</dbReference>
<reference evidence="11" key="1">
    <citation type="submission" date="2025-08" db="UniProtKB">
        <authorList>
            <consortium name="Ensembl"/>
        </authorList>
    </citation>
    <scope>IDENTIFICATION</scope>
</reference>
<dbReference type="KEGG" id="sgh:107592806"/>
<dbReference type="Pfam" id="PF00835">
    <property type="entry name" value="SNAP-25"/>
    <property type="match status" value="1"/>
</dbReference>
<evidence type="ECO:0000256" key="2">
    <source>
        <dbReference type="ARBA" id="ARBA00022599"/>
    </source>
</evidence>
<evidence type="ECO:0000256" key="1">
    <source>
        <dbReference type="ARBA" id="ARBA00009480"/>
    </source>
</evidence>
<evidence type="ECO:0000313" key="12">
    <source>
        <dbReference type="Proteomes" id="UP000472262"/>
    </source>
</evidence>
<gene>
    <name evidence="11" type="primary">LOC107592806</name>
</gene>
<keyword evidence="3" id="KW-0677">Repeat</keyword>
<dbReference type="Ensembl" id="ENSSGRT00000042935.1">
    <property type="protein sequence ID" value="ENSSGRP00000040052.1"/>
    <property type="gene ID" value="ENSSGRG00000021852.1"/>
</dbReference>
<dbReference type="GO" id="GO:0043005">
    <property type="term" value="C:neuron projection"/>
    <property type="evidence" value="ECO:0007669"/>
    <property type="project" value="UniProtKB-KW"/>
</dbReference>
<dbReference type="CDD" id="cd15889">
    <property type="entry name" value="SNARE_SNAP25N_23N"/>
    <property type="match status" value="1"/>
</dbReference>
<dbReference type="GeneID" id="107592806"/>
<evidence type="ECO:0000256" key="9">
    <source>
        <dbReference type="SAM" id="MobiDB-lite"/>
    </source>
</evidence>
<dbReference type="PROSITE" id="PS50192">
    <property type="entry name" value="T_SNARE"/>
    <property type="match status" value="2"/>
</dbReference>
<keyword evidence="12" id="KW-1185">Reference proteome</keyword>
<evidence type="ECO:0000256" key="8">
    <source>
        <dbReference type="SAM" id="Coils"/>
    </source>
</evidence>
<dbReference type="FunCoup" id="A0A672MWJ4">
    <property type="interactions" value="31"/>
</dbReference>
<feature type="region of interest" description="Disordered" evidence="9">
    <location>
        <begin position="119"/>
        <end position="162"/>
    </location>
</feature>
<evidence type="ECO:0000256" key="7">
    <source>
        <dbReference type="RuleBase" id="RU003496"/>
    </source>
</evidence>
<dbReference type="FunFam" id="1.20.5.110:FF:000007">
    <property type="entry name" value="Synaptosomal-associated protein"/>
    <property type="match status" value="1"/>
</dbReference>
<evidence type="ECO:0000259" key="10">
    <source>
        <dbReference type="PROSITE" id="PS50192"/>
    </source>
</evidence>
<dbReference type="AlphaFoldDB" id="A0A672MWJ4"/>
<dbReference type="SMART" id="SM00397">
    <property type="entry name" value="t_SNARE"/>
    <property type="match status" value="2"/>
</dbReference>
<proteinExistence type="inferred from homology"/>
<feature type="compositionally biased region" description="Basic and acidic residues" evidence="9">
    <location>
        <begin position="119"/>
        <end position="134"/>
    </location>
</feature>
<sequence>MITTLRTLEYLEKFKIPAESQFRRMADMSVEEMTTKANCVTDQSLESTRRMVQMTNDSLNVGVKTMTMLDEQGETLKNVEREMDQIKQDMKQARKNLNELSKCCGLCLCPCNRLKSTESDWRKKQVREPKESKQKVVSSQPTAVRNGQAVSAGSTAPTGPYIKRITNDDREDEMEENLSQVVNHIEILKNMALDLSNKIEDQIQIIDHANNEITTITSEVAAAEKQARKHKRNTERTTKS</sequence>
<feature type="coiled-coil region" evidence="8">
    <location>
        <begin position="171"/>
        <end position="233"/>
    </location>
</feature>
<dbReference type="OrthoDB" id="19261at2759"/>
<keyword evidence="5 8" id="KW-0175">Coiled coil</keyword>
<evidence type="ECO:0000256" key="3">
    <source>
        <dbReference type="ARBA" id="ARBA00022737"/>
    </source>
</evidence>
<accession>A0A672MWJ4</accession>
<keyword evidence="2" id="KW-0771">Synaptosome</keyword>
<comment type="subcellular location">
    <subcellularLocation>
        <location evidence="6">Synapse</location>
        <location evidence="6">Synaptosome</location>
    </subcellularLocation>
</comment>
<dbReference type="RefSeq" id="XP_016137855.1">
    <property type="nucleotide sequence ID" value="XM_016282369.1"/>
</dbReference>
<evidence type="ECO:0000313" key="11">
    <source>
        <dbReference type="Ensembl" id="ENSSGRP00000040052.1"/>
    </source>
</evidence>
<dbReference type="GO" id="GO:0098793">
    <property type="term" value="C:presynapse"/>
    <property type="evidence" value="ECO:0007669"/>
    <property type="project" value="GOC"/>
</dbReference>
<keyword evidence="4" id="KW-0770">Synapse</keyword>
<feature type="compositionally biased region" description="Polar residues" evidence="9">
    <location>
        <begin position="135"/>
        <end position="157"/>
    </location>
</feature>
<feature type="domain" description="T-SNARE coiled-coil homology" evidence="10">
    <location>
        <begin position="38"/>
        <end position="100"/>
    </location>
</feature>
<dbReference type="Proteomes" id="UP000472262">
    <property type="component" value="Unassembled WGS sequence"/>
</dbReference>
<dbReference type="PANTHER" id="PTHR19305">
    <property type="entry name" value="SYNAPTOSOMAL ASSOCIATED PROTEIN"/>
    <property type="match status" value="1"/>
</dbReference>
<evidence type="ECO:0000256" key="6">
    <source>
        <dbReference type="ARBA" id="ARBA00034102"/>
    </source>
</evidence>
<feature type="domain" description="T-SNARE coiled-coil homology" evidence="10">
    <location>
        <begin position="168"/>
        <end position="230"/>
    </location>
</feature>
<dbReference type="SUPFAM" id="SSF58038">
    <property type="entry name" value="SNARE fusion complex"/>
    <property type="match status" value="2"/>
</dbReference>
<comment type="similarity">
    <text evidence="1 7">Belongs to the SNAP-25 family.</text>
</comment>
<evidence type="ECO:0000256" key="4">
    <source>
        <dbReference type="ARBA" id="ARBA00023018"/>
    </source>
</evidence>
<dbReference type="PANTHER" id="PTHR19305:SF4">
    <property type="entry name" value="SYNAPTOSOMAL-ASSOCIATED PROTEIN 23"/>
    <property type="match status" value="1"/>
</dbReference>
<dbReference type="InParanoid" id="A0A672MWJ4"/>
<dbReference type="Gene3D" id="1.20.5.110">
    <property type="match status" value="2"/>
</dbReference>